<keyword evidence="2" id="KW-0508">mRNA splicing</keyword>
<feature type="domain" description="RRM" evidence="5">
    <location>
        <begin position="2"/>
        <end position="71"/>
    </location>
</feature>
<dbReference type="PANTHER" id="PTHR23147">
    <property type="entry name" value="SERINE/ARGININE RICH SPLICING FACTOR"/>
    <property type="match status" value="1"/>
</dbReference>
<accession>A0A8T3BWU7</accession>
<gene>
    <name evidence="6" type="ORF">KFK09_004942</name>
</gene>
<keyword evidence="7" id="KW-1185">Reference proteome</keyword>
<feature type="compositionally biased region" description="Basic and acidic residues" evidence="4">
    <location>
        <begin position="225"/>
        <end position="239"/>
    </location>
</feature>
<evidence type="ECO:0000313" key="6">
    <source>
        <dbReference type="EMBL" id="KAI0522562.1"/>
    </source>
</evidence>
<dbReference type="SMART" id="SM00360">
    <property type="entry name" value="RRM"/>
    <property type="match status" value="1"/>
</dbReference>
<keyword evidence="3" id="KW-0694">RNA-binding</keyword>
<feature type="compositionally biased region" description="Polar residues" evidence="4">
    <location>
        <begin position="212"/>
        <end position="222"/>
    </location>
</feature>
<evidence type="ECO:0000259" key="5">
    <source>
        <dbReference type="PROSITE" id="PS50102"/>
    </source>
</evidence>
<feature type="compositionally biased region" description="Basic and acidic residues" evidence="4">
    <location>
        <begin position="135"/>
        <end position="150"/>
    </location>
</feature>
<feature type="compositionally biased region" description="Low complexity" evidence="4">
    <location>
        <begin position="240"/>
        <end position="249"/>
    </location>
</feature>
<keyword evidence="1" id="KW-0507">mRNA processing</keyword>
<dbReference type="GO" id="GO:0006397">
    <property type="term" value="P:mRNA processing"/>
    <property type="evidence" value="ECO:0007669"/>
    <property type="project" value="UniProtKB-KW"/>
</dbReference>
<feature type="compositionally biased region" description="Polar residues" evidence="4">
    <location>
        <begin position="187"/>
        <end position="198"/>
    </location>
</feature>
<dbReference type="Pfam" id="PF00076">
    <property type="entry name" value="RRM_1"/>
    <property type="match status" value="1"/>
</dbReference>
<protein>
    <recommendedName>
        <fullName evidence="5">RRM domain-containing protein</fullName>
    </recommendedName>
</protein>
<dbReference type="Gene3D" id="3.30.70.330">
    <property type="match status" value="1"/>
</dbReference>
<dbReference type="OrthoDB" id="5970at2759"/>
<feature type="compositionally biased region" description="Basic and acidic residues" evidence="4">
    <location>
        <begin position="170"/>
        <end position="186"/>
    </location>
</feature>
<comment type="caution">
    <text evidence="6">The sequence shown here is derived from an EMBL/GenBank/DDBJ whole genome shotgun (WGS) entry which is preliminary data.</text>
</comment>
<dbReference type="InterPro" id="IPR035979">
    <property type="entry name" value="RBD_domain_sf"/>
</dbReference>
<name>A0A8T3BWU7_DENNO</name>
<evidence type="ECO:0000256" key="3">
    <source>
        <dbReference type="PROSITE-ProRule" id="PRU00176"/>
    </source>
</evidence>
<evidence type="ECO:0000313" key="7">
    <source>
        <dbReference type="Proteomes" id="UP000829196"/>
    </source>
</evidence>
<dbReference type="GO" id="GO:0003723">
    <property type="term" value="F:RNA binding"/>
    <property type="evidence" value="ECO:0007669"/>
    <property type="project" value="UniProtKB-UniRule"/>
</dbReference>
<feature type="compositionally biased region" description="Polar residues" evidence="4">
    <location>
        <begin position="160"/>
        <end position="169"/>
    </location>
</feature>
<evidence type="ECO:0000256" key="2">
    <source>
        <dbReference type="ARBA" id="ARBA00023187"/>
    </source>
</evidence>
<dbReference type="PROSITE" id="PS50102">
    <property type="entry name" value="RRM"/>
    <property type="match status" value="1"/>
</dbReference>
<sequence>MWKIYVGNLSSRIRELELSNEFRPYGLVRSIWIARNPPGYAFVEFDSRQEAHDAIAALDGKHGWRVEMSQRSLGGIRNRSSNRDTRCRECGSRRHHVRDCRFRSSQSSRKSSSPHSRAHKSRDSVKRRRSRSRSPLRDDQLNERSPRNHVDNFPVKSEYSKSPQIVQNRSPRDHENSFAVKSECRRSPQNVQDRSPSARSAMVSEDSPSRKIGSSKSPQNNPIDPHTDGYHSSKDRERSFSPQSGSSRSPDVQKGFESDVPAVSEPDLSGVCSSI</sequence>
<feature type="compositionally biased region" description="Basic residues" evidence="4">
    <location>
        <begin position="116"/>
        <end position="134"/>
    </location>
</feature>
<feature type="compositionally biased region" description="Low complexity" evidence="4">
    <location>
        <begin position="103"/>
        <end position="115"/>
    </location>
</feature>
<evidence type="ECO:0000256" key="1">
    <source>
        <dbReference type="ARBA" id="ARBA00022664"/>
    </source>
</evidence>
<organism evidence="6 7">
    <name type="scientific">Dendrobium nobile</name>
    <name type="common">Orchid</name>
    <dbReference type="NCBI Taxonomy" id="94219"/>
    <lineage>
        <taxon>Eukaryota</taxon>
        <taxon>Viridiplantae</taxon>
        <taxon>Streptophyta</taxon>
        <taxon>Embryophyta</taxon>
        <taxon>Tracheophyta</taxon>
        <taxon>Spermatophyta</taxon>
        <taxon>Magnoliopsida</taxon>
        <taxon>Liliopsida</taxon>
        <taxon>Asparagales</taxon>
        <taxon>Orchidaceae</taxon>
        <taxon>Epidendroideae</taxon>
        <taxon>Malaxideae</taxon>
        <taxon>Dendrobiinae</taxon>
        <taxon>Dendrobium</taxon>
    </lineage>
</organism>
<dbReference type="EMBL" id="JAGYWB010000005">
    <property type="protein sequence ID" value="KAI0522562.1"/>
    <property type="molecule type" value="Genomic_DNA"/>
</dbReference>
<dbReference type="Proteomes" id="UP000829196">
    <property type="component" value="Unassembled WGS sequence"/>
</dbReference>
<dbReference type="InterPro" id="IPR000504">
    <property type="entry name" value="RRM_dom"/>
</dbReference>
<dbReference type="SUPFAM" id="SSF54928">
    <property type="entry name" value="RNA-binding domain, RBD"/>
    <property type="match status" value="1"/>
</dbReference>
<feature type="region of interest" description="Disordered" evidence="4">
    <location>
        <begin position="98"/>
        <end position="275"/>
    </location>
</feature>
<proteinExistence type="predicted"/>
<dbReference type="InterPro" id="IPR050907">
    <property type="entry name" value="SRSF"/>
</dbReference>
<dbReference type="InterPro" id="IPR012677">
    <property type="entry name" value="Nucleotide-bd_a/b_plait_sf"/>
</dbReference>
<dbReference type="SMR" id="A0A8T3BWU7"/>
<evidence type="ECO:0000256" key="4">
    <source>
        <dbReference type="SAM" id="MobiDB-lite"/>
    </source>
</evidence>
<dbReference type="GO" id="GO:0008380">
    <property type="term" value="P:RNA splicing"/>
    <property type="evidence" value="ECO:0007669"/>
    <property type="project" value="UniProtKB-KW"/>
</dbReference>
<reference evidence="6" key="1">
    <citation type="journal article" date="2022" name="Front. Genet.">
        <title>Chromosome-Scale Assembly of the Dendrobium nobile Genome Provides Insights Into the Molecular Mechanism of the Biosynthesis of the Medicinal Active Ingredient of Dendrobium.</title>
        <authorList>
            <person name="Xu Q."/>
            <person name="Niu S.-C."/>
            <person name="Li K.-L."/>
            <person name="Zheng P.-J."/>
            <person name="Zhang X.-J."/>
            <person name="Jia Y."/>
            <person name="Liu Y."/>
            <person name="Niu Y.-X."/>
            <person name="Yu L.-H."/>
            <person name="Chen D.-F."/>
            <person name="Zhang G.-Q."/>
        </authorList>
    </citation>
    <scope>NUCLEOTIDE SEQUENCE</scope>
    <source>
        <tissue evidence="6">Leaf</tissue>
    </source>
</reference>
<dbReference type="AlphaFoldDB" id="A0A8T3BWU7"/>